<feature type="compositionally biased region" description="Basic residues" evidence="1">
    <location>
        <begin position="43"/>
        <end position="63"/>
    </location>
</feature>
<dbReference type="Proteomes" id="UP000815677">
    <property type="component" value="Unassembled WGS sequence"/>
</dbReference>
<feature type="region of interest" description="Disordered" evidence="1">
    <location>
        <begin position="36"/>
        <end position="71"/>
    </location>
</feature>
<reference evidence="2" key="1">
    <citation type="submission" date="2014-09" db="EMBL/GenBank/DDBJ databases">
        <title>Genome sequence of the luminous mushroom Mycena chlorophos for searching fungal bioluminescence genes.</title>
        <authorList>
            <person name="Tanaka Y."/>
            <person name="Kasuga D."/>
            <person name="Oba Y."/>
            <person name="Hase S."/>
            <person name="Sato K."/>
            <person name="Oba Y."/>
            <person name="Sakakibara Y."/>
        </authorList>
    </citation>
    <scope>NUCLEOTIDE SEQUENCE</scope>
</reference>
<accession>A0ABQ0LKN6</accession>
<gene>
    <name evidence="2" type="ORF">MCHLO_08770</name>
</gene>
<dbReference type="EMBL" id="DF847305">
    <property type="protein sequence ID" value="GAT51647.1"/>
    <property type="molecule type" value="Genomic_DNA"/>
</dbReference>
<evidence type="ECO:0000313" key="2">
    <source>
        <dbReference type="EMBL" id="GAT51647.1"/>
    </source>
</evidence>
<keyword evidence="3" id="KW-1185">Reference proteome</keyword>
<sequence length="330" mass="36845">MRSDDSAHESHTPSRCLISGANDIIALASRCPSPFVDREPTRTRRLGYRPIRRNPPRRPLRAAKKTESSGNVLQPTALQTPNLVSGNPHLARRRDSIRTLLPASSFHNFFQVPRPIELLISLFRSSRYYHSVLGAVARCSPKIIESQIIANIPRKNPVRDCQNIRRAADTLFRPRAIHESPATSSTDIPSCLEFNAVFHVCFHLQVPDTHDALRNATGTQESRCRSRLGLLSASAYRAFYGAIKLAIAAPGQSRSAPPTLSVARIRLGVENRRIRVTEALFCLSLPLTMRDQSRLSLIFFSRKRQSPQASISAFLVIHTNCDSPPNLHSH</sequence>
<evidence type="ECO:0000256" key="1">
    <source>
        <dbReference type="SAM" id="MobiDB-lite"/>
    </source>
</evidence>
<name>A0ABQ0LKN6_MYCCL</name>
<proteinExistence type="predicted"/>
<organism evidence="2 3">
    <name type="scientific">Mycena chlorophos</name>
    <name type="common">Agaric fungus</name>
    <name type="synonym">Agaricus chlorophos</name>
    <dbReference type="NCBI Taxonomy" id="658473"/>
    <lineage>
        <taxon>Eukaryota</taxon>
        <taxon>Fungi</taxon>
        <taxon>Dikarya</taxon>
        <taxon>Basidiomycota</taxon>
        <taxon>Agaricomycotina</taxon>
        <taxon>Agaricomycetes</taxon>
        <taxon>Agaricomycetidae</taxon>
        <taxon>Agaricales</taxon>
        <taxon>Marasmiineae</taxon>
        <taxon>Mycenaceae</taxon>
        <taxon>Mycena</taxon>
    </lineage>
</organism>
<protein>
    <submittedName>
        <fullName evidence="2">Uncharacterized protein</fullName>
    </submittedName>
</protein>
<evidence type="ECO:0000313" key="3">
    <source>
        <dbReference type="Proteomes" id="UP000815677"/>
    </source>
</evidence>